<feature type="compositionally biased region" description="Polar residues" evidence="8">
    <location>
        <begin position="323"/>
        <end position="340"/>
    </location>
</feature>
<feature type="region of interest" description="Disordered" evidence="8">
    <location>
        <begin position="248"/>
        <end position="300"/>
    </location>
</feature>
<evidence type="ECO:0000256" key="5">
    <source>
        <dbReference type="ARBA" id="ARBA00022833"/>
    </source>
</evidence>
<evidence type="ECO:0000256" key="2">
    <source>
        <dbReference type="ARBA" id="ARBA00022490"/>
    </source>
</evidence>
<proteinExistence type="predicted"/>
<name>A0ABM1B1J8_LIMPO</name>
<evidence type="ECO:0000259" key="9">
    <source>
        <dbReference type="PROSITE" id="PS51058"/>
    </source>
</evidence>
<feature type="domain" description="CXXC-type" evidence="9">
    <location>
        <begin position="452"/>
        <end position="492"/>
    </location>
</feature>
<feature type="region of interest" description="Disordered" evidence="8">
    <location>
        <begin position="316"/>
        <end position="351"/>
    </location>
</feature>
<feature type="compositionally biased region" description="Polar residues" evidence="8">
    <location>
        <begin position="660"/>
        <end position="691"/>
    </location>
</feature>
<protein>
    <submittedName>
        <fullName evidence="11">Uncharacterized protein LOC106458021</fullName>
    </submittedName>
</protein>
<dbReference type="PANTHER" id="PTHR13419">
    <property type="entry name" value="ZINC FINGER-CONTAINING"/>
    <property type="match status" value="1"/>
</dbReference>
<evidence type="ECO:0000256" key="7">
    <source>
        <dbReference type="PROSITE-ProRule" id="PRU00509"/>
    </source>
</evidence>
<keyword evidence="4 7" id="KW-0863">Zinc-finger</keyword>
<feature type="region of interest" description="Disordered" evidence="8">
    <location>
        <begin position="149"/>
        <end position="170"/>
    </location>
</feature>
<dbReference type="InterPro" id="IPR040388">
    <property type="entry name" value="CXXC4/CXXC5"/>
</dbReference>
<feature type="compositionally biased region" description="Polar residues" evidence="8">
    <location>
        <begin position="16"/>
        <end position="35"/>
    </location>
</feature>
<evidence type="ECO:0000256" key="4">
    <source>
        <dbReference type="ARBA" id="ARBA00022771"/>
    </source>
</evidence>
<evidence type="ECO:0000256" key="3">
    <source>
        <dbReference type="ARBA" id="ARBA00022723"/>
    </source>
</evidence>
<keyword evidence="3" id="KW-0479">Metal-binding</keyword>
<keyword evidence="2" id="KW-0963">Cytoplasm</keyword>
<feature type="compositionally biased region" description="Basic and acidic residues" evidence="8">
    <location>
        <begin position="758"/>
        <end position="776"/>
    </location>
</feature>
<feature type="compositionally biased region" description="Polar residues" evidence="8">
    <location>
        <begin position="782"/>
        <end position="794"/>
    </location>
</feature>
<dbReference type="PANTHER" id="PTHR13419:SF0">
    <property type="entry name" value="CXXC-TYPE DOMAIN-CONTAINING PROTEIN"/>
    <property type="match status" value="1"/>
</dbReference>
<feature type="region of interest" description="Disordered" evidence="8">
    <location>
        <begin position="644"/>
        <end position="699"/>
    </location>
</feature>
<dbReference type="GeneID" id="106458021"/>
<feature type="region of interest" description="Disordered" evidence="8">
    <location>
        <begin position="1"/>
        <end position="54"/>
    </location>
</feature>
<keyword evidence="10" id="KW-1185">Reference proteome</keyword>
<evidence type="ECO:0000256" key="6">
    <source>
        <dbReference type="ARBA" id="ARBA00023125"/>
    </source>
</evidence>
<evidence type="ECO:0000256" key="8">
    <source>
        <dbReference type="SAM" id="MobiDB-lite"/>
    </source>
</evidence>
<feature type="compositionally biased region" description="Polar residues" evidence="8">
    <location>
        <begin position="827"/>
        <end position="880"/>
    </location>
</feature>
<dbReference type="RefSeq" id="XP_013772924.2">
    <property type="nucleotide sequence ID" value="XM_013917470.2"/>
</dbReference>
<keyword evidence="5" id="KW-0862">Zinc</keyword>
<feature type="compositionally biased region" description="Polar residues" evidence="8">
    <location>
        <begin position="264"/>
        <end position="286"/>
    </location>
</feature>
<sequence length="1052" mass="115352">MDDKKQVSVPLALPENQVTQPQSMEESSESNTFSGQEPWIQGQPHGISSHYPMISRPSEYSFIDPARSSSYSPRMGSLPSSSSISTYSFNQPHSQMDTRGQDLFSKYVTSASNYSAPHFQTSEPLASNIAYHSPGPPYPNTFHDIHTEPLRQTPTSESPVSLTGQGLSTGELKSRHFDNISHAISTTNKVSSPGISVSDGSEKLSYKAWRKENGQGQPKNKSLQEPQNELTRGYNSSITQEEMLSLNRKSNDGNSQEHSEQKGNENLLTGSREQSGPPSRPSSHFSASPGLESRRMQELWSQNEKIQDTVERGKSYYPHHRSQNTGFSEPHFSSSNSPTPNMALPPFGNPNSLQYKLPQNFMSHIGHQQHMFHPVANSGFPSPKHMKMEQDSPISEARANVENSFQVPSVSSTTPRQVLPSMVAPVEQWEAINIANIPPPPITLIPEATEKPKKKRKRCGECPGCLKKDNCGECGPCKSVRSHQICKMRKCDQLKTKKERAASSASSSMMKEIPKCVQPAMEEMGRNLNGETTVVFSGQQGPEQQHNPLEQQRMQPYLAPNYSLGGGQKQSPLQGEKQMFEINSQYGNFHQNPPPSLSSYNGHLPPTDIGEGNPLSINLINEEGISESGRHQFMHNQLKSLMHNHQSQEEEAFSGPGCTESYQLETSGNPSDQPYVDNQSLSPSLVHSQNIPGGRIGHPSYMTPPGTMSGPLPPISEAMRAYAHPRGGMSPHWQSRVASRVDGTGQFSAHETSFKSSFSKETKEENPECATKEETHQLGYPGTTSNKHSPLNGTRYSAFYSQEVTQQECKSSKAPHQHSVDNVGFVQGQSSFPSYPVPSTESHTHQYTQPPSLVSPFKRQNTNSASVFSHQASPSQTSPSMAELTPVSESSNDNHQEGTLPPDSGNAGTSLNETRENTVNEESTEPQPFLLNTTTSMNTYTNIINTYNFTSPASFCSSLYPFFSPAFGVTTTPSNVITEVDPFSASINSKLQGSSSIKGGLVMSDIDSGRIDDSYGQNLYGSNHAGLPTLFAFPTGYNIASHHIFVDPSPAT</sequence>
<dbReference type="InterPro" id="IPR002857">
    <property type="entry name" value="Znf_CXXC"/>
</dbReference>
<keyword evidence="6" id="KW-0238">DNA-binding</keyword>
<dbReference type="PROSITE" id="PS51058">
    <property type="entry name" value="ZF_CXXC"/>
    <property type="match status" value="1"/>
</dbReference>
<feature type="compositionally biased region" description="Polar residues" evidence="8">
    <location>
        <begin position="150"/>
        <end position="168"/>
    </location>
</feature>
<reference evidence="11" key="1">
    <citation type="submission" date="2025-08" db="UniProtKB">
        <authorList>
            <consortium name="RefSeq"/>
        </authorList>
    </citation>
    <scope>IDENTIFICATION</scope>
    <source>
        <tissue evidence="11">Muscle</tissue>
    </source>
</reference>
<dbReference type="Proteomes" id="UP000694941">
    <property type="component" value="Unplaced"/>
</dbReference>
<evidence type="ECO:0000256" key="1">
    <source>
        <dbReference type="ARBA" id="ARBA00004496"/>
    </source>
</evidence>
<comment type="subcellular location">
    <subcellularLocation>
        <location evidence="1">Cytoplasm</location>
    </subcellularLocation>
</comment>
<evidence type="ECO:0000313" key="10">
    <source>
        <dbReference type="Proteomes" id="UP000694941"/>
    </source>
</evidence>
<accession>A0ABM1B1J8</accession>
<evidence type="ECO:0000313" key="11">
    <source>
        <dbReference type="RefSeq" id="XP_013772924.2"/>
    </source>
</evidence>
<gene>
    <name evidence="11" type="primary">LOC106458021</name>
</gene>
<organism evidence="10 11">
    <name type="scientific">Limulus polyphemus</name>
    <name type="common">Atlantic horseshoe crab</name>
    <dbReference type="NCBI Taxonomy" id="6850"/>
    <lineage>
        <taxon>Eukaryota</taxon>
        <taxon>Metazoa</taxon>
        <taxon>Ecdysozoa</taxon>
        <taxon>Arthropoda</taxon>
        <taxon>Chelicerata</taxon>
        <taxon>Merostomata</taxon>
        <taxon>Xiphosura</taxon>
        <taxon>Limulidae</taxon>
        <taxon>Limulus</taxon>
    </lineage>
</organism>
<feature type="region of interest" description="Disordered" evidence="8">
    <location>
        <begin position="745"/>
        <end position="794"/>
    </location>
</feature>
<feature type="region of interest" description="Disordered" evidence="8">
    <location>
        <begin position="824"/>
        <end position="931"/>
    </location>
</feature>
<feature type="compositionally biased region" description="Basic and acidic residues" evidence="8">
    <location>
        <begin position="249"/>
        <end position="263"/>
    </location>
</feature>